<sequence>MNCENHNIKSTHICFHCKKLICKQHCFCDHFKKTHREQLDKIDLYLNDVEDIKEYLNKFFQKNQKNQQNQQNQSEIFIEFLAESIWKVLKISTDRYLYMLESEKEIAEYFRKIHKYFTDLEAKFKRSIFENKDKLKTQINSKVKDLQEFIKIAIVNSEISTNNNNNNNSNNNNNNSNSLNGAIDNNSSDDMDCSQSETKSKEEPSQDRAEQYSIEYIAKSISNSSNIQSFVNANSQTLFNHNVDDTINILRELHKDDTDSILLDVILKYMKEPNNPAADLISNNFDSDQYYNDIRLCIKDIDFSRFGPIIQQTIGLVASTLPPSKTDLQGNYIMSTYQSNDATKIEGGVTLINTSNNKSEEFAIGHCFKMTYSSNITIGENIYIFGGKNNINQWRRISIKDKSTIFGEMIGIQGDCFISVCYDGQDHIYLVNGFKTNRIDRFNIKTMQFDQKYFQFTVDYGQQVSSMIFKACHDNNGTFYIHSRDPEVQFIRYNVESTPKVTNNLQLIPDLTRENAYLMLMYQRESSTSSFVYTFGGTKYGNFRYSIEDKLWEQYFMNNEKDGKERLCKVFRKYTSSFAEGDNNKKLIIVTLS</sequence>
<reference evidence="2 3" key="1">
    <citation type="journal article" date="2011" name="Genome Res.">
        <title>Phylogeny-wide analysis of social amoeba genomes highlights ancient origins for complex intercellular communication.</title>
        <authorList>
            <person name="Heidel A.J."/>
            <person name="Lawal H.M."/>
            <person name="Felder M."/>
            <person name="Schilde C."/>
            <person name="Helps N.R."/>
            <person name="Tunggal B."/>
            <person name="Rivero F."/>
            <person name="John U."/>
            <person name="Schleicher M."/>
            <person name="Eichinger L."/>
            <person name="Platzer M."/>
            <person name="Noegel A.A."/>
            <person name="Schaap P."/>
            <person name="Gloeckner G."/>
        </authorList>
    </citation>
    <scope>NUCLEOTIDE SEQUENCE [LARGE SCALE GENOMIC DNA]</scope>
    <source>
        <strain evidence="3">ATCC 26659 / Pp 5 / PN500</strain>
    </source>
</reference>
<evidence type="ECO:0000313" key="3">
    <source>
        <dbReference type="Proteomes" id="UP000001396"/>
    </source>
</evidence>
<evidence type="ECO:0000256" key="1">
    <source>
        <dbReference type="SAM" id="MobiDB-lite"/>
    </source>
</evidence>
<gene>
    <name evidence="2" type="ORF">PPL_08289</name>
</gene>
<protein>
    <recommendedName>
        <fullName evidence="4">B box-type domain-containing protein</fullName>
    </recommendedName>
</protein>
<dbReference type="InterPro" id="IPR011043">
    <property type="entry name" value="Gal_Oxase/kelch_b-propeller"/>
</dbReference>
<evidence type="ECO:0008006" key="4">
    <source>
        <dbReference type="Google" id="ProtNLM"/>
    </source>
</evidence>
<evidence type="ECO:0000313" key="2">
    <source>
        <dbReference type="EMBL" id="EFA78825.1"/>
    </source>
</evidence>
<feature type="compositionally biased region" description="Basic and acidic residues" evidence="1">
    <location>
        <begin position="198"/>
        <end position="209"/>
    </location>
</feature>
<dbReference type="EMBL" id="ADBJ01000037">
    <property type="protein sequence ID" value="EFA78825.1"/>
    <property type="molecule type" value="Genomic_DNA"/>
</dbReference>
<name>D3BHS5_HETP5</name>
<dbReference type="GeneID" id="31363769"/>
<comment type="caution">
    <text evidence="2">The sequence shown here is derived from an EMBL/GenBank/DDBJ whole genome shotgun (WGS) entry which is preliminary data.</text>
</comment>
<dbReference type="SUPFAM" id="SSF50965">
    <property type="entry name" value="Galactose oxidase, central domain"/>
    <property type="match status" value="1"/>
</dbReference>
<dbReference type="InParanoid" id="D3BHS5"/>
<dbReference type="Proteomes" id="UP000001396">
    <property type="component" value="Unassembled WGS sequence"/>
</dbReference>
<organism evidence="2 3">
    <name type="scientific">Heterostelium pallidum (strain ATCC 26659 / Pp 5 / PN500)</name>
    <name type="common">Cellular slime mold</name>
    <name type="synonym">Polysphondylium pallidum</name>
    <dbReference type="NCBI Taxonomy" id="670386"/>
    <lineage>
        <taxon>Eukaryota</taxon>
        <taxon>Amoebozoa</taxon>
        <taxon>Evosea</taxon>
        <taxon>Eumycetozoa</taxon>
        <taxon>Dictyostelia</taxon>
        <taxon>Acytosteliales</taxon>
        <taxon>Acytosteliaceae</taxon>
        <taxon>Heterostelium</taxon>
    </lineage>
</organism>
<proteinExistence type="predicted"/>
<dbReference type="RefSeq" id="XP_020430949.1">
    <property type="nucleotide sequence ID" value="XM_020579110.1"/>
</dbReference>
<feature type="region of interest" description="Disordered" evidence="1">
    <location>
        <begin position="160"/>
        <end position="209"/>
    </location>
</feature>
<keyword evidence="3" id="KW-1185">Reference proteome</keyword>
<accession>D3BHS5</accession>
<feature type="compositionally biased region" description="Low complexity" evidence="1">
    <location>
        <begin position="162"/>
        <end position="178"/>
    </location>
</feature>
<dbReference type="AlphaFoldDB" id="D3BHS5"/>